<gene>
    <name evidence="7" type="ORF">BLTE_28320</name>
</gene>
<evidence type="ECO:0000313" key="8">
    <source>
        <dbReference type="Proteomes" id="UP000266934"/>
    </source>
</evidence>
<keyword evidence="5" id="KW-0472">Membrane</keyword>
<evidence type="ECO:0000256" key="5">
    <source>
        <dbReference type="ARBA" id="ARBA00023136"/>
    </source>
</evidence>
<evidence type="ECO:0000256" key="3">
    <source>
        <dbReference type="ARBA" id="ARBA00022676"/>
    </source>
</evidence>
<keyword evidence="2" id="KW-1003">Cell membrane</keyword>
<dbReference type="GO" id="GO:0005886">
    <property type="term" value="C:plasma membrane"/>
    <property type="evidence" value="ECO:0007669"/>
    <property type="project" value="UniProtKB-SubCell"/>
</dbReference>
<evidence type="ECO:0000256" key="2">
    <source>
        <dbReference type="ARBA" id="ARBA00022475"/>
    </source>
</evidence>
<organism evidence="7 8">
    <name type="scientific">Blastochloris tepida</name>
    <dbReference type="NCBI Taxonomy" id="2233851"/>
    <lineage>
        <taxon>Bacteria</taxon>
        <taxon>Pseudomonadati</taxon>
        <taxon>Pseudomonadota</taxon>
        <taxon>Alphaproteobacteria</taxon>
        <taxon>Hyphomicrobiales</taxon>
        <taxon>Blastochloridaceae</taxon>
        <taxon>Blastochloris</taxon>
    </lineage>
</organism>
<evidence type="ECO:0000313" key="7">
    <source>
        <dbReference type="EMBL" id="BBF94147.1"/>
    </source>
</evidence>
<dbReference type="GO" id="GO:0016757">
    <property type="term" value="F:glycosyltransferase activity"/>
    <property type="evidence" value="ECO:0007669"/>
    <property type="project" value="UniProtKB-KW"/>
</dbReference>
<name>A0A348G3L4_9HYPH</name>
<dbReference type="InterPro" id="IPR029044">
    <property type="entry name" value="Nucleotide-diphossugar_trans"/>
</dbReference>
<sequence length="194" mass="20595">MISVIIPTDNSERVLVPCFAALVPAVSAGVVREVVVADAGSRDDTLKVADAAGCTLIEGPADPGARLKRAAAAARAQWLLFLRPDVVLEDGWTGAAEAFIAAAERRGTLDRTAAAFRYAIDADGAAARLAEQASAIARLLSGRVRPEQGLLIHRRLYDAVGRHPEGPAAARRLIGRLGRKVTLLRARAFVQDRD</sequence>
<accession>A0A348G3L4</accession>
<keyword evidence="8" id="KW-1185">Reference proteome</keyword>
<reference evidence="7 8" key="1">
    <citation type="submission" date="2018-08" db="EMBL/GenBank/DDBJ databases">
        <title>Complete genome sequencing of Blastochloris tepida GI.</title>
        <authorList>
            <person name="Tsukatani Y."/>
            <person name="Mori H."/>
        </authorList>
    </citation>
    <scope>NUCLEOTIDE SEQUENCE [LARGE SCALE GENOMIC DNA]</scope>
    <source>
        <strain evidence="7 8">GI</strain>
    </source>
</reference>
<keyword evidence="3" id="KW-0328">Glycosyltransferase</keyword>
<keyword evidence="4 7" id="KW-0808">Transferase</keyword>
<dbReference type="PANTHER" id="PTHR43646">
    <property type="entry name" value="GLYCOSYLTRANSFERASE"/>
    <property type="match status" value="1"/>
</dbReference>
<dbReference type="SUPFAM" id="SSF53448">
    <property type="entry name" value="Nucleotide-diphospho-sugar transferases"/>
    <property type="match status" value="1"/>
</dbReference>
<dbReference type="OrthoDB" id="9811214at2"/>
<protein>
    <submittedName>
        <fullName evidence="7">Glycosyl transferase</fullName>
    </submittedName>
</protein>
<dbReference type="KEGG" id="blag:BLTE_28320"/>
<dbReference type="InterPro" id="IPR001173">
    <property type="entry name" value="Glyco_trans_2-like"/>
</dbReference>
<evidence type="ECO:0000256" key="1">
    <source>
        <dbReference type="ARBA" id="ARBA00004236"/>
    </source>
</evidence>
<proteinExistence type="predicted"/>
<dbReference type="EMBL" id="AP018907">
    <property type="protein sequence ID" value="BBF94147.1"/>
    <property type="molecule type" value="Genomic_DNA"/>
</dbReference>
<feature type="domain" description="Glycosyltransferase 2-like" evidence="6">
    <location>
        <begin position="3"/>
        <end position="100"/>
    </location>
</feature>
<dbReference type="AlphaFoldDB" id="A0A348G3L4"/>
<evidence type="ECO:0000259" key="6">
    <source>
        <dbReference type="Pfam" id="PF00535"/>
    </source>
</evidence>
<dbReference type="Proteomes" id="UP000266934">
    <property type="component" value="Chromosome"/>
</dbReference>
<comment type="subcellular location">
    <subcellularLocation>
        <location evidence="1">Cell membrane</location>
    </subcellularLocation>
</comment>
<dbReference type="Pfam" id="PF00535">
    <property type="entry name" value="Glycos_transf_2"/>
    <property type="match status" value="1"/>
</dbReference>
<evidence type="ECO:0000256" key="4">
    <source>
        <dbReference type="ARBA" id="ARBA00022679"/>
    </source>
</evidence>
<dbReference type="Gene3D" id="3.90.550.10">
    <property type="entry name" value="Spore Coat Polysaccharide Biosynthesis Protein SpsA, Chain A"/>
    <property type="match status" value="1"/>
</dbReference>
<dbReference type="PANTHER" id="PTHR43646:SF2">
    <property type="entry name" value="GLYCOSYLTRANSFERASE 2-LIKE DOMAIN-CONTAINING PROTEIN"/>
    <property type="match status" value="1"/>
</dbReference>
<dbReference type="RefSeq" id="WP_126401287.1">
    <property type="nucleotide sequence ID" value="NZ_AP018907.1"/>
</dbReference>